<keyword evidence="3" id="KW-0496">Mitochondrion</keyword>
<dbReference type="GO" id="GO:0005739">
    <property type="term" value="C:mitochondrion"/>
    <property type="evidence" value="ECO:0007669"/>
    <property type="project" value="UniProtKB-SubCell"/>
</dbReference>
<evidence type="ECO:0000256" key="2">
    <source>
        <dbReference type="ARBA" id="ARBA00022946"/>
    </source>
</evidence>
<dbReference type="EMBL" id="ADAS02000002">
    <property type="protein sequence ID" value="OAV99685.1"/>
    <property type="molecule type" value="Genomic_DNA"/>
</dbReference>
<dbReference type="InterPro" id="IPR051975">
    <property type="entry name" value="mtLSU_mL45"/>
</dbReference>
<comment type="subcellular location">
    <subcellularLocation>
        <location evidence="1">Mitochondrion</location>
    </subcellularLocation>
</comment>
<name>A0A180H3V2_PUCT1</name>
<evidence type="ECO:0000256" key="3">
    <source>
        <dbReference type="ARBA" id="ARBA00023128"/>
    </source>
</evidence>
<organism evidence="5">
    <name type="scientific">Puccinia triticina (isolate 1-1 / race 1 (BBBD))</name>
    <name type="common">Brown leaf rust fungus</name>
    <dbReference type="NCBI Taxonomy" id="630390"/>
    <lineage>
        <taxon>Eukaryota</taxon>
        <taxon>Fungi</taxon>
        <taxon>Dikarya</taxon>
        <taxon>Basidiomycota</taxon>
        <taxon>Pucciniomycotina</taxon>
        <taxon>Pucciniomycetes</taxon>
        <taxon>Pucciniales</taxon>
        <taxon>Pucciniaceae</taxon>
        <taxon>Puccinia</taxon>
    </lineage>
</organism>
<sequence length="328" mass="37602">MASTESSSDWAHPGRPTTAMQRQAISQLRSHLRAHAERAGPAWTTRRPHRLDNCRYSALAAPRPAVSNSEFELDIERELARLPARKAQEARRRLRNERRAEINGQSMGRKDSVMIPYIPPYEGPSPDSSRGLWTHLKVGWQKNRLKEAWGQWLGQRQSKQNVDSVLSPANPAWMTEFVDEAYQAIVLAHQTVTTGQFEDEQVKRSLHPLMVEFLREKRRRLLGSYSPSHLISWMKHPPPAQESELAVVAMRAAPFDQAGTLVQLAVRFRSRQSLEIRDERGLVVFGSHSEPQPIMEYFVFQKRMGQVDESFRLLQQVDEDPKPDCLPV</sequence>
<gene>
    <name evidence="5" type="ORF">PTTG_25254</name>
</gene>
<dbReference type="AlphaFoldDB" id="A0A180H3V2"/>
<evidence type="ECO:0000256" key="1">
    <source>
        <dbReference type="ARBA" id="ARBA00004173"/>
    </source>
</evidence>
<dbReference type="PANTHER" id="PTHR28554:SF1">
    <property type="entry name" value="LARGE RIBOSOMAL SUBUNIT PROTEIN ML45"/>
    <property type="match status" value="1"/>
</dbReference>
<dbReference type="OrthoDB" id="19619at2759"/>
<evidence type="ECO:0000313" key="6">
    <source>
        <dbReference type="EnsemblFungi" id="PTTG_25254-t43_1-p1"/>
    </source>
</evidence>
<evidence type="ECO:0000313" key="5">
    <source>
        <dbReference type="EMBL" id="OAV99685.1"/>
    </source>
</evidence>
<dbReference type="Gene3D" id="3.10.450.240">
    <property type="match status" value="1"/>
</dbReference>
<evidence type="ECO:0000256" key="4">
    <source>
        <dbReference type="SAM" id="MobiDB-lite"/>
    </source>
</evidence>
<dbReference type="VEuPathDB" id="FungiDB:PTTG_25254"/>
<protein>
    <recommendedName>
        <fullName evidence="8">Tim44-like domain-containing protein</fullName>
    </recommendedName>
</protein>
<dbReference type="STRING" id="630390.A0A180H3V2"/>
<proteinExistence type="predicted"/>
<keyword evidence="2" id="KW-0809">Transit peptide</keyword>
<feature type="region of interest" description="Disordered" evidence="4">
    <location>
        <begin position="1"/>
        <end position="22"/>
    </location>
</feature>
<dbReference type="SUPFAM" id="SSF54427">
    <property type="entry name" value="NTF2-like"/>
    <property type="match status" value="1"/>
</dbReference>
<dbReference type="InterPro" id="IPR032710">
    <property type="entry name" value="NTF2-like_dom_sf"/>
</dbReference>
<evidence type="ECO:0000313" key="7">
    <source>
        <dbReference type="Proteomes" id="UP000005240"/>
    </source>
</evidence>
<accession>A0A180H3V2</accession>
<reference evidence="6 7" key="3">
    <citation type="journal article" date="2017" name="G3 (Bethesda)">
        <title>Comparative analysis highlights variable genome content of wheat rusts and divergence of the mating loci.</title>
        <authorList>
            <person name="Cuomo C.A."/>
            <person name="Bakkeren G."/>
            <person name="Khalil H.B."/>
            <person name="Panwar V."/>
            <person name="Joly D."/>
            <person name="Linning R."/>
            <person name="Sakthikumar S."/>
            <person name="Song X."/>
            <person name="Adiconis X."/>
            <person name="Fan L."/>
            <person name="Goldberg J.M."/>
            <person name="Levin J.Z."/>
            <person name="Young S."/>
            <person name="Zeng Q."/>
            <person name="Anikster Y."/>
            <person name="Bruce M."/>
            <person name="Wang M."/>
            <person name="Yin C."/>
            <person name="McCallum B."/>
            <person name="Szabo L.J."/>
            <person name="Hulbert S."/>
            <person name="Chen X."/>
            <person name="Fellers J.P."/>
        </authorList>
    </citation>
    <scope>NUCLEOTIDE SEQUENCE</scope>
    <source>
        <strain evidence="7">Isolate 1-1 / race 1 (BBBD)</strain>
        <strain evidence="6">isolate 1-1 / race 1 (BBBD)</strain>
    </source>
</reference>
<evidence type="ECO:0008006" key="8">
    <source>
        <dbReference type="Google" id="ProtNLM"/>
    </source>
</evidence>
<reference evidence="5" key="1">
    <citation type="submission" date="2009-11" db="EMBL/GenBank/DDBJ databases">
        <authorList>
            <consortium name="The Broad Institute Genome Sequencing Platform"/>
            <person name="Ward D."/>
            <person name="Feldgarden M."/>
            <person name="Earl A."/>
            <person name="Young S.K."/>
            <person name="Zeng Q."/>
            <person name="Koehrsen M."/>
            <person name="Alvarado L."/>
            <person name="Berlin A."/>
            <person name="Bochicchio J."/>
            <person name="Borenstein D."/>
            <person name="Chapman S.B."/>
            <person name="Chen Z."/>
            <person name="Engels R."/>
            <person name="Freedman E."/>
            <person name="Gellesch M."/>
            <person name="Goldberg J."/>
            <person name="Griggs A."/>
            <person name="Gujja S."/>
            <person name="Heilman E."/>
            <person name="Heiman D."/>
            <person name="Hepburn T."/>
            <person name="Howarth C."/>
            <person name="Jen D."/>
            <person name="Larson L."/>
            <person name="Lewis B."/>
            <person name="Mehta T."/>
            <person name="Park D."/>
            <person name="Pearson M."/>
            <person name="Roberts A."/>
            <person name="Saif S."/>
            <person name="Shea T."/>
            <person name="Shenoy N."/>
            <person name="Sisk P."/>
            <person name="Stolte C."/>
            <person name="Sykes S."/>
            <person name="Thomson T."/>
            <person name="Walk T."/>
            <person name="White J."/>
            <person name="Yandava C."/>
            <person name="Izard J."/>
            <person name="Baranova O.V."/>
            <person name="Blanton J.M."/>
            <person name="Tanner A.C."/>
            <person name="Dewhirst F.E."/>
            <person name="Haas B."/>
            <person name="Nusbaum C."/>
            <person name="Birren B."/>
        </authorList>
    </citation>
    <scope>NUCLEOTIDE SEQUENCE [LARGE SCALE GENOMIC DNA]</scope>
    <source>
        <strain evidence="5">1-1 BBBD Race 1</strain>
    </source>
</reference>
<reference evidence="5" key="2">
    <citation type="submission" date="2016-05" db="EMBL/GenBank/DDBJ databases">
        <title>Comparative analysis highlights variable genome content of wheat rusts and divergence of the mating loci.</title>
        <authorList>
            <person name="Cuomo C.A."/>
            <person name="Bakkeren G."/>
            <person name="Szabo L."/>
            <person name="Khalil H."/>
            <person name="Joly D."/>
            <person name="Goldberg J."/>
            <person name="Young S."/>
            <person name="Zeng Q."/>
            <person name="Fellers J."/>
        </authorList>
    </citation>
    <scope>NUCLEOTIDE SEQUENCE [LARGE SCALE GENOMIC DNA]</scope>
    <source>
        <strain evidence="5">1-1 BBBD Race 1</strain>
    </source>
</reference>
<dbReference type="EnsemblFungi" id="PTTG_25254-t43_1">
    <property type="protein sequence ID" value="PTTG_25254-t43_1-p1"/>
    <property type="gene ID" value="PTTG_25254"/>
</dbReference>
<reference evidence="6" key="4">
    <citation type="submission" date="2025-05" db="UniProtKB">
        <authorList>
            <consortium name="EnsemblFungi"/>
        </authorList>
    </citation>
    <scope>IDENTIFICATION</scope>
    <source>
        <strain evidence="6">isolate 1-1 / race 1 (BBBD)</strain>
    </source>
</reference>
<dbReference type="Proteomes" id="UP000005240">
    <property type="component" value="Unassembled WGS sequence"/>
</dbReference>
<dbReference type="PANTHER" id="PTHR28554">
    <property type="entry name" value="39S RIBOSOMAL PROTEIN L45, MITOCHONDRIAL"/>
    <property type="match status" value="1"/>
</dbReference>
<keyword evidence="7" id="KW-1185">Reference proteome</keyword>